<dbReference type="OrthoDB" id="6428014at2"/>
<dbReference type="AlphaFoldDB" id="A0A2U1TU40"/>
<evidence type="ECO:0000313" key="1">
    <source>
        <dbReference type="EMBL" id="PWC12862.1"/>
    </source>
</evidence>
<proteinExistence type="predicted"/>
<reference evidence="1 2" key="1">
    <citation type="submission" date="2018-04" db="EMBL/GenBank/DDBJ databases">
        <title>Brenneria corticis sp.nov.</title>
        <authorList>
            <person name="Li Y."/>
        </authorList>
    </citation>
    <scope>NUCLEOTIDE SEQUENCE [LARGE SCALE GENOMIC DNA]</scope>
    <source>
        <strain evidence="1 2">LMG 27715</strain>
    </source>
</reference>
<comment type="caution">
    <text evidence="1">The sequence shown here is derived from an EMBL/GenBank/DDBJ whole genome shotgun (WGS) entry which is preliminary data.</text>
</comment>
<organism evidence="1 2">
    <name type="scientific">Brenneria roseae subsp. americana</name>
    <dbReference type="NCBI Taxonomy" id="1508507"/>
    <lineage>
        <taxon>Bacteria</taxon>
        <taxon>Pseudomonadati</taxon>
        <taxon>Pseudomonadota</taxon>
        <taxon>Gammaproteobacteria</taxon>
        <taxon>Enterobacterales</taxon>
        <taxon>Pectobacteriaceae</taxon>
        <taxon>Brenneria</taxon>
    </lineage>
</organism>
<dbReference type="Proteomes" id="UP000245138">
    <property type="component" value="Unassembled WGS sequence"/>
</dbReference>
<keyword evidence="2" id="KW-1185">Reference proteome</keyword>
<protein>
    <submittedName>
        <fullName evidence="1">Uncharacterized protein</fullName>
    </submittedName>
</protein>
<evidence type="ECO:0000313" key="2">
    <source>
        <dbReference type="Proteomes" id="UP000245138"/>
    </source>
</evidence>
<name>A0A2U1TU40_9GAMM</name>
<dbReference type="EMBL" id="QDKJ01000006">
    <property type="protein sequence ID" value="PWC12862.1"/>
    <property type="molecule type" value="Genomic_DNA"/>
</dbReference>
<accession>A0A2U1TU40</accession>
<sequence>MDSTRPHRTFDIEFSRETENVTELSTDLNADAVMATFEAIEFSDENTGCIENEAGRDQRNPLPVLTEEEINAKNEKIKQIKDTSLSASLDDVSELAISFFILAIEGTKAPVTELANAIHDAFSSSLNDEKTGMIEAFDIAMKKEMLTFIKVRFIIEAYQSQAAEIIDNYISELVSRRDSIRLGAANAEFLLASGLGDEKYADAVQSDIEALKQGTYPSQVEMSRVLSIAGSACSVVDMLDQFEMMLRNSGRSAPTLDTELQHLGLLADHWDDFVQKYAPRTLKKR</sequence>
<gene>
    <name evidence="1" type="ORF">B4923_10095</name>
</gene>
<dbReference type="RefSeq" id="WP_109054216.1">
    <property type="nucleotide sequence ID" value="NZ_QDKJ01000006.1"/>
</dbReference>